<evidence type="ECO:0000256" key="4">
    <source>
        <dbReference type="ARBA" id="ARBA00022842"/>
    </source>
</evidence>
<accession>A0A315VT66</accession>
<feature type="binding site" evidence="7">
    <location>
        <begin position="155"/>
        <end position="156"/>
    </location>
    <ligand>
        <name>GTP</name>
        <dbReference type="ChEBI" id="CHEBI:37565"/>
    </ligand>
</feature>
<feature type="binding site" evidence="7">
    <location>
        <begin position="205"/>
        <end position="209"/>
    </location>
    <ligand>
        <name>GTP</name>
        <dbReference type="ChEBI" id="CHEBI:37565"/>
    </ligand>
</feature>
<dbReference type="GO" id="GO:0001664">
    <property type="term" value="F:G protein-coupled receptor binding"/>
    <property type="evidence" value="ECO:0007669"/>
    <property type="project" value="UniProtKB-UniRule"/>
</dbReference>
<proteinExistence type="inferred from homology"/>
<dbReference type="PRINTS" id="PR00442">
    <property type="entry name" value="GPROTEINAQ"/>
</dbReference>
<evidence type="ECO:0000256" key="9">
    <source>
        <dbReference type="RuleBase" id="RU369122"/>
    </source>
</evidence>
<comment type="subunit">
    <text evidence="9">G proteins are composed of 3 units; alpha, beta and gamma. The alpha chain contains the guanine nucleotide binding site.</text>
</comment>
<dbReference type="GO" id="GO:0005096">
    <property type="term" value="F:GTPase activator activity"/>
    <property type="evidence" value="ECO:0007669"/>
    <property type="project" value="TreeGrafter"/>
</dbReference>
<gene>
    <name evidence="10" type="ORF">CCH79_00001034</name>
</gene>
<reference evidence="10 11" key="1">
    <citation type="journal article" date="2018" name="G3 (Bethesda)">
        <title>A High-Quality Reference Genome for the Invasive Mosquitofish Gambusia affinis Using a Chicago Library.</title>
        <authorList>
            <person name="Hoffberg S.L."/>
            <person name="Troendle N.J."/>
            <person name="Glenn T.C."/>
            <person name="Mahmud O."/>
            <person name="Louha S."/>
            <person name="Chalopin D."/>
            <person name="Bennetzen J.L."/>
            <person name="Mauricio R."/>
        </authorList>
    </citation>
    <scope>NUCLEOTIDE SEQUENCE [LARGE SCALE GENOMIC DNA]</scope>
    <source>
        <strain evidence="10">NE01/NJP1002.9</strain>
        <tissue evidence="10">Muscle</tissue>
    </source>
</reference>
<feature type="binding site" evidence="7">
    <location>
        <begin position="180"/>
        <end position="186"/>
    </location>
    <ligand>
        <name>GTP</name>
        <dbReference type="ChEBI" id="CHEBI:37565"/>
    </ligand>
</feature>
<dbReference type="GO" id="GO:0031683">
    <property type="term" value="F:G-protein beta/gamma-subunit complex binding"/>
    <property type="evidence" value="ECO:0007669"/>
    <property type="project" value="UniProtKB-UniRule"/>
</dbReference>
<dbReference type="SUPFAM" id="SSF52540">
    <property type="entry name" value="P-loop containing nucleoside triphosphate hydrolases"/>
    <property type="match status" value="4"/>
</dbReference>
<dbReference type="InterPro" id="IPR001019">
    <property type="entry name" value="Gprotein_alpha_su"/>
</dbReference>
<dbReference type="FunFam" id="3.40.50.300:FF:000692">
    <property type="entry name" value="Guanine nucleotide-binding protein subunit alpha"/>
    <property type="match status" value="5"/>
</dbReference>
<feature type="binding site" evidence="7">
    <location>
        <begin position="49"/>
        <end position="54"/>
    </location>
    <ligand>
        <name>GTP</name>
        <dbReference type="ChEBI" id="CHEBI:37565"/>
    </ligand>
</feature>
<dbReference type="GO" id="GO:0003924">
    <property type="term" value="F:GTPase activity"/>
    <property type="evidence" value="ECO:0007669"/>
    <property type="project" value="UniProtKB-UniRule"/>
</dbReference>
<dbReference type="InterPro" id="IPR011025">
    <property type="entry name" value="GproteinA_insert"/>
</dbReference>
<feature type="binding site" evidence="7">
    <location>
        <begin position="274"/>
        <end position="277"/>
    </location>
    <ligand>
        <name>GTP</name>
        <dbReference type="ChEBI" id="CHEBI:37565"/>
    </ligand>
</feature>
<dbReference type="STRING" id="33528.ENSGAFP00000018732"/>
<dbReference type="FunFam" id="3.40.50.300:FF:003977">
    <property type="entry name" value="Guanine nucleotide-binding protein G(q) subunit alpha"/>
    <property type="match status" value="3"/>
</dbReference>
<dbReference type="GO" id="GO:0005525">
    <property type="term" value="F:GTP binding"/>
    <property type="evidence" value="ECO:0007669"/>
    <property type="project" value="UniProtKB-UniRule"/>
</dbReference>
<dbReference type="PROSITE" id="PS51882">
    <property type="entry name" value="G_ALPHA"/>
    <property type="match status" value="4"/>
</dbReference>
<evidence type="ECO:0000256" key="2">
    <source>
        <dbReference type="ARBA" id="ARBA00022723"/>
    </source>
</evidence>
<comment type="function">
    <text evidence="9">Guanine nucleotide-binding proteins (G proteins) are involved as modulators or transducers in various transmembrane signaling systems.</text>
</comment>
<dbReference type="SUPFAM" id="SSF47895">
    <property type="entry name" value="Transducin (alpha subunit), insertion domain"/>
    <property type="match status" value="4"/>
</dbReference>
<keyword evidence="5 7" id="KW-0342">GTP-binding</keyword>
<sequence length="1371" mass="160046">MTLSSMGTCCLSPEAKEARRINAEIEKQLRKDKKDSQREFKLLLLGTGESGKSTFIKQMRIIHGRGYSEEDRRGFTGLIYENIFTAMQTMIQAMSTLQISYKYMHNQDNADLVNGVDVESVKTLTNPYVEALESLWNDPGIQECYTRRREYQLSDSAKYYLSDLARIADSAYLPTQQDILRVRVPTTGIIEYPFDLENVVFRMVDVGGQRSERRKWIHCFEKVTSIMFLVALSEYDQVLAESSHENRMEESMALFETIIKYEWFSDSSIILFLNKMDLLKEKIMYSHLVDYFPEFKGPQQDAEAGQKFILDMFLSLNVNDEKTIYPHFTCATDTENIQIVFRDVKHYIMQLNLREHNLMSREIEKELRRDKKELKKEVKLLLLGTGESGKSTFVKQMRIIHGRGYSESERKGFTKLVCQNIITAIQALIEAMRTLKIDFVDDENISYADKLRPVDSTEVYRLDFWQVDAIKRVWSDLGVQKCYDRRREFQLSDSAKYYLSDMDRITALDYVPTLQDILRVKVHTTGIIEYLFPMKTVFRMVDVGGQRSQRKKWIHCFENVTSVIFLAALNEYDQVLYESQTENRLRESLALFKTLISSDWFKKSSTILFLNKTDLLQEKIKTSHLATYFPKYKGPQYDAESAKHFILQMYTRLHKGQDKPLYTHFTCATDTENIQFVFESVEDAILKEHYKQWGEKENQRISREIDRQLRREKENNKELKLLLLGTGESGKSTFIKQMRIIHGSGYSESDRKGFTKLVCQNVITAIQALIEAMGTLKIDYLDEQNARYAEKLKGVEEIQVKTLEPWQVDAIKRVWSDHGVQQCYDRRREFQLSDSAKYYLSDMDRITAPDYVPTLQDILRVRVPTSGIIEYLFDMKYAIFRMVDVGGQRSQRKKWIHCFENVTSVIFLAALNEYDQVLYESQTDNRLKESLALFQTIVSATWFQESSTILFLNKTDLLEDKIRTSDLATYFPEYKGPSHDAESAKTFIEKMYKNLHKDRHKPLYTHFTCATDTENIKVVFRSCCLSPEEEEGRRISREIEKQLKRDKLNLKRELKLLLLGTGESGKSTFIKQMRIIHGNGYSENDRKQFTRLIFQNIFIAIQALIDAMKTLKIGYADAKNAGDAEKLRQVEDMDVFTGWQVDAIKRVWNDRGIQECYERRREYQLSDSAKYYLSDVDRIAVPGYVPTVQDILRVRVATTGIIEYMFDMSKVIFRMVDVGGQRSERKKWIHSFEDVTSVIFLAALSEYDQVLYESQSENRLRESIALFQTICMSDWFQNSSTILFLNKKDLLEEKITKSDLATYFPEYAGPKGDANSAQKFIEKLYVQLHSKDSKPLYTHFTCATDTENIRVVFKAVKDTLFQDNLEKFGIV</sequence>
<dbReference type="PRINTS" id="PR00318">
    <property type="entry name" value="GPROTEINA"/>
</dbReference>
<feature type="binding site" evidence="8">
    <location>
        <position position="186"/>
    </location>
    <ligand>
        <name>Mg(2+)</name>
        <dbReference type="ChEBI" id="CHEBI:18420"/>
    </ligand>
</feature>
<evidence type="ECO:0000256" key="1">
    <source>
        <dbReference type="ARBA" id="ARBA00007976"/>
    </source>
</evidence>
<evidence type="ECO:0000256" key="5">
    <source>
        <dbReference type="ARBA" id="ARBA00023134"/>
    </source>
</evidence>
<comment type="similarity">
    <text evidence="1 9">Belongs to the G-alpha family. G(q) subfamily.</text>
</comment>
<dbReference type="Gene3D" id="1.10.400.10">
    <property type="entry name" value="GI Alpha 1, domain 2-like"/>
    <property type="match status" value="4"/>
</dbReference>
<dbReference type="Proteomes" id="UP000250572">
    <property type="component" value="Unassembled WGS sequence"/>
</dbReference>
<dbReference type="FunFam" id="1.10.400.10:FF:000002">
    <property type="entry name" value="guanine nucleotide-binding protein G(Q) subunit alpha"/>
    <property type="match status" value="4"/>
</dbReference>
<dbReference type="GO" id="GO:0005834">
    <property type="term" value="C:heterotrimeric G-protein complex"/>
    <property type="evidence" value="ECO:0007669"/>
    <property type="project" value="UniProtKB-UniRule"/>
</dbReference>
<dbReference type="GO" id="GO:0007188">
    <property type="term" value="P:adenylate cyclase-modulating G protein-coupled receptor signaling pathway"/>
    <property type="evidence" value="ECO:0007669"/>
    <property type="project" value="TreeGrafter"/>
</dbReference>
<name>A0A315VT66_GAMAF</name>
<organism evidence="10 11">
    <name type="scientific">Gambusia affinis</name>
    <name type="common">Western mosquitofish</name>
    <name type="synonym">Heterandria affinis</name>
    <dbReference type="NCBI Taxonomy" id="33528"/>
    <lineage>
        <taxon>Eukaryota</taxon>
        <taxon>Metazoa</taxon>
        <taxon>Chordata</taxon>
        <taxon>Craniata</taxon>
        <taxon>Vertebrata</taxon>
        <taxon>Euteleostomi</taxon>
        <taxon>Actinopterygii</taxon>
        <taxon>Neopterygii</taxon>
        <taxon>Teleostei</taxon>
        <taxon>Neoteleostei</taxon>
        <taxon>Acanthomorphata</taxon>
        <taxon>Ovalentaria</taxon>
        <taxon>Atherinomorphae</taxon>
        <taxon>Cyprinodontiformes</taxon>
        <taxon>Poeciliidae</taxon>
        <taxon>Poeciliinae</taxon>
        <taxon>Gambusia</taxon>
    </lineage>
</organism>
<keyword evidence="4 8" id="KW-0460">Magnesium</keyword>
<keyword evidence="3 7" id="KW-0547">Nucleotide-binding</keyword>
<keyword evidence="11" id="KW-1185">Reference proteome</keyword>
<dbReference type="InterPro" id="IPR027417">
    <property type="entry name" value="P-loop_NTPase"/>
</dbReference>
<evidence type="ECO:0000256" key="3">
    <source>
        <dbReference type="ARBA" id="ARBA00022741"/>
    </source>
</evidence>
<dbReference type="InterPro" id="IPR000654">
    <property type="entry name" value="Gprotein_alpha_Q"/>
</dbReference>
<dbReference type="EMBL" id="NHOQ01001156">
    <property type="protein sequence ID" value="PWA26762.1"/>
    <property type="molecule type" value="Genomic_DNA"/>
</dbReference>
<evidence type="ECO:0000256" key="8">
    <source>
        <dbReference type="PIRSR" id="PIRSR601019-2"/>
    </source>
</evidence>
<keyword evidence="2 8" id="KW-0479">Metal-binding</keyword>
<dbReference type="GO" id="GO:0046872">
    <property type="term" value="F:metal ion binding"/>
    <property type="evidence" value="ECO:0007669"/>
    <property type="project" value="UniProtKB-UniRule"/>
</dbReference>
<feature type="binding site" evidence="7">
    <location>
        <position position="331"/>
    </location>
    <ligand>
        <name>GTP</name>
        <dbReference type="ChEBI" id="CHEBI:37565"/>
    </ligand>
</feature>
<evidence type="ECO:0000313" key="10">
    <source>
        <dbReference type="EMBL" id="PWA26762.1"/>
    </source>
</evidence>
<evidence type="ECO:0000313" key="11">
    <source>
        <dbReference type="Proteomes" id="UP000250572"/>
    </source>
</evidence>
<dbReference type="CDD" id="cd00066">
    <property type="entry name" value="G-alpha"/>
    <property type="match status" value="4"/>
</dbReference>
<evidence type="ECO:0000256" key="7">
    <source>
        <dbReference type="PIRSR" id="PIRSR601019-1"/>
    </source>
</evidence>
<protein>
    <recommendedName>
        <fullName evidence="9">Guanine nucleotide-binding protein subunit alpha</fullName>
    </recommendedName>
</protein>
<dbReference type="Pfam" id="PF00503">
    <property type="entry name" value="G-alpha"/>
    <property type="match status" value="4"/>
</dbReference>
<dbReference type="PANTHER" id="PTHR10218">
    <property type="entry name" value="GTP-BINDING PROTEIN ALPHA SUBUNIT"/>
    <property type="match status" value="1"/>
</dbReference>
<keyword evidence="6 9" id="KW-0807">Transducer</keyword>
<feature type="binding site" evidence="8">
    <location>
        <position position="53"/>
    </location>
    <ligand>
        <name>Mg(2+)</name>
        <dbReference type="ChEBI" id="CHEBI:18420"/>
    </ligand>
</feature>
<comment type="caution">
    <text evidence="10">The sequence shown here is derived from an EMBL/GenBank/DDBJ whole genome shotgun (WGS) entry which is preliminary data.</text>
</comment>
<dbReference type="SMART" id="SM00275">
    <property type="entry name" value="G_alpha"/>
    <property type="match status" value="4"/>
</dbReference>
<evidence type="ECO:0000256" key="6">
    <source>
        <dbReference type="ARBA" id="ARBA00023224"/>
    </source>
</evidence>
<dbReference type="GO" id="GO:0005737">
    <property type="term" value="C:cytoplasm"/>
    <property type="evidence" value="ECO:0007669"/>
    <property type="project" value="TreeGrafter"/>
</dbReference>
<dbReference type="PANTHER" id="PTHR10218:SF364">
    <property type="entry name" value="GUANINE NUCLEOTIDE-BINDING PROTEIN (G PROTEIN), Q POLYPEPTIDE"/>
    <property type="match status" value="1"/>
</dbReference>
<dbReference type="Gene3D" id="3.40.50.300">
    <property type="entry name" value="P-loop containing nucleotide triphosphate hydrolases"/>
    <property type="match status" value="4"/>
</dbReference>